<organism evidence="1 2">
    <name type="scientific">Microcystis aeruginosa NIES-44</name>
    <dbReference type="NCBI Taxonomy" id="449439"/>
    <lineage>
        <taxon>Bacteria</taxon>
        <taxon>Bacillati</taxon>
        <taxon>Cyanobacteriota</taxon>
        <taxon>Cyanophyceae</taxon>
        <taxon>Oscillatoriophycideae</taxon>
        <taxon>Chroococcales</taxon>
        <taxon>Microcystaceae</taxon>
        <taxon>Microcystis</taxon>
    </lineage>
</organism>
<evidence type="ECO:0008006" key="3">
    <source>
        <dbReference type="Google" id="ProtNLM"/>
    </source>
</evidence>
<dbReference type="Pfam" id="PF10052">
    <property type="entry name" value="DUF2288"/>
    <property type="match status" value="1"/>
</dbReference>
<protein>
    <recommendedName>
        <fullName evidence="3">DUF2288 domain-containing protein</fullName>
    </recommendedName>
</protein>
<reference evidence="2" key="1">
    <citation type="journal article" date="2015" name="Genome">
        <title>Whole Genome Sequence of the Non-Microcystin-Producing Microcystis aeruginosa Strain NIES-44.</title>
        <authorList>
            <person name="Okano K."/>
            <person name="Miyata N."/>
            <person name="Ozaki Y."/>
        </authorList>
    </citation>
    <scope>NUCLEOTIDE SEQUENCE [LARGE SCALE GENOMIC DNA]</scope>
    <source>
        <strain evidence="2">NIES-44</strain>
    </source>
</reference>
<comment type="caution">
    <text evidence="1">The sequence shown here is derived from an EMBL/GenBank/DDBJ whole genome shotgun (WGS) entry which is preliminary data.</text>
</comment>
<accession>A0A0A1VPG0</accession>
<evidence type="ECO:0000313" key="1">
    <source>
        <dbReference type="EMBL" id="GAL91363.1"/>
    </source>
</evidence>
<gene>
    <name evidence="1" type="ORF">N44_00732</name>
</gene>
<sequence>MGNIHEQLLEELAEVEWSDLIPHAQRDALILVSDSLNLIEVAEAIASDQVAQVQNWIGEKLLEKPTQEQLSDWNSHPDNLFNTLIVQPFVLIQTIV</sequence>
<dbReference type="Proteomes" id="UP000030321">
    <property type="component" value="Unassembled WGS sequence"/>
</dbReference>
<evidence type="ECO:0000313" key="2">
    <source>
        <dbReference type="Proteomes" id="UP000030321"/>
    </source>
</evidence>
<dbReference type="InterPro" id="IPR018741">
    <property type="entry name" value="DUF2288"/>
</dbReference>
<name>A0A0A1VPG0_MICAE</name>
<dbReference type="AlphaFoldDB" id="A0A0A1VPG0"/>
<proteinExistence type="predicted"/>
<dbReference type="EMBL" id="BBPA01000002">
    <property type="protein sequence ID" value="GAL91363.1"/>
    <property type="molecule type" value="Genomic_DNA"/>
</dbReference>
<dbReference type="RefSeq" id="WP_045356278.1">
    <property type="nucleotide sequence ID" value="NZ_BBPA01000002.1"/>
</dbReference>